<keyword evidence="1" id="KW-1133">Transmembrane helix</keyword>
<gene>
    <name evidence="2" type="ORF">FA10DRAFT_269859</name>
</gene>
<dbReference type="Proteomes" id="UP000245768">
    <property type="component" value="Unassembled WGS sequence"/>
</dbReference>
<keyword evidence="3" id="KW-1185">Reference proteome</keyword>
<feature type="transmembrane region" description="Helical" evidence="1">
    <location>
        <begin position="25"/>
        <end position="46"/>
    </location>
</feature>
<keyword evidence="1" id="KW-0472">Membrane</keyword>
<dbReference type="EMBL" id="KZ819642">
    <property type="protein sequence ID" value="PWN86752.1"/>
    <property type="molecule type" value="Genomic_DNA"/>
</dbReference>
<dbReference type="GeneID" id="37044825"/>
<dbReference type="InParanoid" id="A0A316YBT6"/>
<keyword evidence="1" id="KW-0812">Transmembrane</keyword>
<dbReference type="RefSeq" id="XP_025373950.1">
    <property type="nucleotide sequence ID" value="XM_025522909.1"/>
</dbReference>
<name>A0A316YBT6_9BASI</name>
<reference evidence="2 3" key="1">
    <citation type="journal article" date="2018" name="Mol. Biol. Evol.">
        <title>Broad Genomic Sampling Reveals a Smut Pathogenic Ancestry of the Fungal Clade Ustilaginomycotina.</title>
        <authorList>
            <person name="Kijpornyongpan T."/>
            <person name="Mondo S.J."/>
            <person name="Barry K."/>
            <person name="Sandor L."/>
            <person name="Lee J."/>
            <person name="Lipzen A."/>
            <person name="Pangilinan J."/>
            <person name="LaButti K."/>
            <person name="Hainaut M."/>
            <person name="Henrissat B."/>
            <person name="Grigoriev I.V."/>
            <person name="Spatafora J.W."/>
            <person name="Aime M.C."/>
        </authorList>
    </citation>
    <scope>NUCLEOTIDE SEQUENCE [LARGE SCALE GENOMIC DNA]</scope>
    <source>
        <strain evidence="2 3">MCA 4198</strain>
    </source>
</reference>
<organism evidence="2 3">
    <name type="scientific">Acaromyces ingoldii</name>
    <dbReference type="NCBI Taxonomy" id="215250"/>
    <lineage>
        <taxon>Eukaryota</taxon>
        <taxon>Fungi</taxon>
        <taxon>Dikarya</taxon>
        <taxon>Basidiomycota</taxon>
        <taxon>Ustilaginomycotina</taxon>
        <taxon>Exobasidiomycetes</taxon>
        <taxon>Exobasidiales</taxon>
        <taxon>Cryptobasidiaceae</taxon>
        <taxon>Acaromyces</taxon>
    </lineage>
</organism>
<sequence>MRSLFLDPKRLGQTSLWTTFRRRPVIAFFLLGGTRSLLTLFLYCTVQYFIRIKIDSGYLAIGHGQTRMRTGSVANTTK</sequence>
<protein>
    <submittedName>
        <fullName evidence="2">Uncharacterized protein</fullName>
    </submittedName>
</protein>
<evidence type="ECO:0000313" key="2">
    <source>
        <dbReference type="EMBL" id="PWN86752.1"/>
    </source>
</evidence>
<evidence type="ECO:0000313" key="3">
    <source>
        <dbReference type="Proteomes" id="UP000245768"/>
    </source>
</evidence>
<evidence type="ECO:0000256" key="1">
    <source>
        <dbReference type="SAM" id="Phobius"/>
    </source>
</evidence>
<dbReference type="AlphaFoldDB" id="A0A316YBT6"/>
<proteinExistence type="predicted"/>
<accession>A0A316YBT6</accession>